<evidence type="ECO:0000256" key="1">
    <source>
        <dbReference type="SAM" id="MobiDB-lite"/>
    </source>
</evidence>
<protein>
    <submittedName>
        <fullName evidence="2">Uncharacterized protein</fullName>
    </submittedName>
</protein>
<accession>B8B7F9</accession>
<proteinExistence type="predicted"/>
<keyword evidence="3" id="KW-1185">Reference proteome</keyword>
<dbReference type="HOGENOM" id="CLU_2125197_0_0_1"/>
<evidence type="ECO:0000313" key="3">
    <source>
        <dbReference type="Proteomes" id="UP000007015"/>
    </source>
</evidence>
<feature type="region of interest" description="Disordered" evidence="1">
    <location>
        <begin position="1"/>
        <end position="36"/>
    </location>
</feature>
<name>B8B7F9_ORYSI</name>
<dbReference type="EMBL" id="CM000132">
    <property type="protein sequence ID" value="EEC82267.1"/>
    <property type="molecule type" value="Genomic_DNA"/>
</dbReference>
<dbReference type="AlphaFoldDB" id="B8B7F9"/>
<sequence length="114" mass="12395">MHRETTPPGAAAGELAFSSSCPASRRGGGGEPEPLPMIILRRGRARVGSRWGEDDEHRACGIDDYGVEDTKDGSTCDHNTALAPSSPSMSQLRCFPAENFHMIDSDMLVFIFFH</sequence>
<organism evidence="2 3">
    <name type="scientific">Oryza sativa subsp. indica</name>
    <name type="common">Rice</name>
    <dbReference type="NCBI Taxonomy" id="39946"/>
    <lineage>
        <taxon>Eukaryota</taxon>
        <taxon>Viridiplantae</taxon>
        <taxon>Streptophyta</taxon>
        <taxon>Embryophyta</taxon>
        <taxon>Tracheophyta</taxon>
        <taxon>Spermatophyta</taxon>
        <taxon>Magnoliopsida</taxon>
        <taxon>Liliopsida</taxon>
        <taxon>Poales</taxon>
        <taxon>Poaceae</taxon>
        <taxon>BOP clade</taxon>
        <taxon>Oryzoideae</taxon>
        <taxon>Oryzeae</taxon>
        <taxon>Oryzinae</taxon>
        <taxon>Oryza</taxon>
        <taxon>Oryza sativa</taxon>
    </lineage>
</organism>
<evidence type="ECO:0000313" key="2">
    <source>
        <dbReference type="EMBL" id="EEC82267.1"/>
    </source>
</evidence>
<reference evidence="2 3" key="1">
    <citation type="journal article" date="2005" name="PLoS Biol.">
        <title>The genomes of Oryza sativa: a history of duplications.</title>
        <authorList>
            <person name="Yu J."/>
            <person name="Wang J."/>
            <person name="Lin W."/>
            <person name="Li S."/>
            <person name="Li H."/>
            <person name="Zhou J."/>
            <person name="Ni P."/>
            <person name="Dong W."/>
            <person name="Hu S."/>
            <person name="Zeng C."/>
            <person name="Zhang J."/>
            <person name="Zhang Y."/>
            <person name="Li R."/>
            <person name="Xu Z."/>
            <person name="Li S."/>
            <person name="Li X."/>
            <person name="Zheng H."/>
            <person name="Cong L."/>
            <person name="Lin L."/>
            <person name="Yin J."/>
            <person name="Geng J."/>
            <person name="Li G."/>
            <person name="Shi J."/>
            <person name="Liu J."/>
            <person name="Lv H."/>
            <person name="Li J."/>
            <person name="Wang J."/>
            <person name="Deng Y."/>
            <person name="Ran L."/>
            <person name="Shi X."/>
            <person name="Wang X."/>
            <person name="Wu Q."/>
            <person name="Li C."/>
            <person name="Ren X."/>
            <person name="Wang J."/>
            <person name="Wang X."/>
            <person name="Li D."/>
            <person name="Liu D."/>
            <person name="Zhang X."/>
            <person name="Ji Z."/>
            <person name="Zhao W."/>
            <person name="Sun Y."/>
            <person name="Zhang Z."/>
            <person name="Bao J."/>
            <person name="Han Y."/>
            <person name="Dong L."/>
            <person name="Ji J."/>
            <person name="Chen P."/>
            <person name="Wu S."/>
            <person name="Liu J."/>
            <person name="Xiao Y."/>
            <person name="Bu D."/>
            <person name="Tan J."/>
            <person name="Yang L."/>
            <person name="Ye C."/>
            <person name="Zhang J."/>
            <person name="Xu J."/>
            <person name="Zhou Y."/>
            <person name="Yu Y."/>
            <person name="Zhang B."/>
            <person name="Zhuang S."/>
            <person name="Wei H."/>
            <person name="Liu B."/>
            <person name="Lei M."/>
            <person name="Yu H."/>
            <person name="Li Y."/>
            <person name="Xu H."/>
            <person name="Wei S."/>
            <person name="He X."/>
            <person name="Fang L."/>
            <person name="Zhang Z."/>
            <person name="Zhang Y."/>
            <person name="Huang X."/>
            <person name="Su Z."/>
            <person name="Tong W."/>
            <person name="Li J."/>
            <person name="Tong Z."/>
            <person name="Li S."/>
            <person name="Ye J."/>
            <person name="Wang L."/>
            <person name="Fang L."/>
            <person name="Lei T."/>
            <person name="Chen C."/>
            <person name="Chen H."/>
            <person name="Xu Z."/>
            <person name="Li H."/>
            <person name="Huang H."/>
            <person name="Zhang F."/>
            <person name="Xu H."/>
            <person name="Li N."/>
            <person name="Zhao C."/>
            <person name="Li S."/>
            <person name="Dong L."/>
            <person name="Huang Y."/>
            <person name="Li L."/>
            <person name="Xi Y."/>
            <person name="Qi Q."/>
            <person name="Li W."/>
            <person name="Zhang B."/>
            <person name="Hu W."/>
            <person name="Zhang Y."/>
            <person name="Tian X."/>
            <person name="Jiao Y."/>
            <person name="Liang X."/>
            <person name="Jin J."/>
            <person name="Gao L."/>
            <person name="Zheng W."/>
            <person name="Hao B."/>
            <person name="Liu S."/>
            <person name="Wang W."/>
            <person name="Yuan L."/>
            <person name="Cao M."/>
            <person name="McDermott J."/>
            <person name="Samudrala R."/>
            <person name="Wang J."/>
            <person name="Wong G.K."/>
            <person name="Yang H."/>
        </authorList>
    </citation>
    <scope>NUCLEOTIDE SEQUENCE [LARGE SCALE GENOMIC DNA]</scope>
    <source>
        <strain evidence="3">cv. 93-11</strain>
    </source>
</reference>
<dbReference type="Gramene" id="BGIOSGA024090-TA">
    <property type="protein sequence ID" value="BGIOSGA024090-PA"/>
    <property type="gene ID" value="BGIOSGA024090"/>
</dbReference>
<dbReference type="Proteomes" id="UP000007015">
    <property type="component" value="Chromosome 7"/>
</dbReference>
<gene>
    <name evidence="2" type="ORF">OsI_26472</name>
</gene>